<dbReference type="EMBL" id="JAVLUS010000013">
    <property type="protein sequence ID" value="MDS1115271.1"/>
    <property type="molecule type" value="Genomic_DNA"/>
</dbReference>
<dbReference type="RefSeq" id="WP_310951271.1">
    <property type="nucleotide sequence ID" value="NZ_JAVLUS010000013.1"/>
</dbReference>
<reference evidence="1 2" key="1">
    <citation type="submission" date="2023-08" db="EMBL/GenBank/DDBJ databases">
        <title>Bioegradation of LLDPE and BLDPE plastic by marine bacteria from coast plastic debris.</title>
        <authorList>
            <person name="Rong Z."/>
        </authorList>
    </citation>
    <scope>NUCLEOTIDE SEQUENCE [LARGE SCALE GENOMIC DNA]</scope>
    <source>
        <strain evidence="1 2">Z-2</strain>
    </source>
</reference>
<evidence type="ECO:0000313" key="1">
    <source>
        <dbReference type="EMBL" id="MDS1115271.1"/>
    </source>
</evidence>
<sequence>MSEHVTEFIADYARFREVDSSSVVDLWARAGHMLPALAAHLEPDISVGFCDDPDVMRGLVDLYPTMHWRVAEPDSLAVAQPDAPGVVVGMPPWHWAPRRLSRRTDDGDIVQIADDPANVAIIDICRSLDHQGLGFFVVGPGFLLRPGASTTMARLAEFDLHIDGVIELPRGAIRPDHGAAQLVLVLGRQKQIQPLFGKMSLIPGAFTTLLATQAWLEDSPMLA</sequence>
<dbReference type="Proteomes" id="UP001265083">
    <property type="component" value="Unassembled WGS sequence"/>
</dbReference>
<name>A0ABU2GUY1_9ACTN</name>
<comment type="caution">
    <text evidence="1">The sequence shown here is derived from an EMBL/GenBank/DDBJ whole genome shotgun (WGS) entry which is preliminary data.</text>
</comment>
<accession>A0ABU2GUY1</accession>
<proteinExistence type="predicted"/>
<organism evidence="1 2">
    <name type="scientific">Gordonia westfalica</name>
    <dbReference type="NCBI Taxonomy" id="158898"/>
    <lineage>
        <taxon>Bacteria</taxon>
        <taxon>Bacillati</taxon>
        <taxon>Actinomycetota</taxon>
        <taxon>Actinomycetes</taxon>
        <taxon>Mycobacteriales</taxon>
        <taxon>Gordoniaceae</taxon>
        <taxon>Gordonia</taxon>
    </lineage>
</organism>
<gene>
    <name evidence="1" type="ORF">RD149_16040</name>
</gene>
<keyword evidence="2" id="KW-1185">Reference proteome</keyword>
<evidence type="ECO:0000313" key="2">
    <source>
        <dbReference type="Proteomes" id="UP001265083"/>
    </source>
</evidence>
<protein>
    <submittedName>
        <fullName evidence="1">Uncharacterized protein</fullName>
    </submittedName>
</protein>